<dbReference type="InterPro" id="IPR014349">
    <property type="entry name" value="Rieske_Fe-S_prot"/>
</dbReference>
<dbReference type="Pfam" id="PF00355">
    <property type="entry name" value="Rieske"/>
    <property type="match status" value="1"/>
</dbReference>
<comment type="caution">
    <text evidence="9">The sequence shown here is derived from an EMBL/GenBank/DDBJ whole genome shotgun (WGS) entry which is preliminary data.</text>
</comment>
<dbReference type="SUPFAM" id="SSF50022">
    <property type="entry name" value="ISP domain"/>
    <property type="match status" value="1"/>
</dbReference>
<evidence type="ECO:0000256" key="6">
    <source>
        <dbReference type="ARBA" id="ARBA00023157"/>
    </source>
</evidence>
<feature type="chain" id="PRO_5036862603" evidence="7">
    <location>
        <begin position="31"/>
        <end position="173"/>
    </location>
</feature>
<evidence type="ECO:0000256" key="2">
    <source>
        <dbReference type="ARBA" id="ARBA00022723"/>
    </source>
</evidence>
<keyword evidence="4" id="KW-0408">Iron</keyword>
<name>A0A944HCJ0_PSEFL</name>
<keyword evidence="9" id="KW-0560">Oxidoreductase</keyword>
<keyword evidence="6" id="KW-1015">Disulfide bond</keyword>
<keyword evidence="2" id="KW-0479">Metal-binding</keyword>
<dbReference type="PANTHER" id="PTHR10134">
    <property type="entry name" value="CYTOCHROME B-C1 COMPLEX SUBUNIT RIESKE, MITOCHONDRIAL"/>
    <property type="match status" value="1"/>
</dbReference>
<keyword evidence="3 7" id="KW-0732">Signal</keyword>
<dbReference type="EC" id="1.20.9.1" evidence="9"/>
<dbReference type="NCBIfam" id="TIGR01409">
    <property type="entry name" value="TAT_signal_seq"/>
    <property type="match status" value="1"/>
</dbReference>
<dbReference type="GO" id="GO:0046872">
    <property type="term" value="F:metal ion binding"/>
    <property type="evidence" value="ECO:0007669"/>
    <property type="project" value="UniProtKB-KW"/>
</dbReference>
<dbReference type="GO" id="GO:0051537">
    <property type="term" value="F:2 iron, 2 sulfur cluster binding"/>
    <property type="evidence" value="ECO:0007669"/>
    <property type="project" value="UniProtKB-KW"/>
</dbReference>
<evidence type="ECO:0000256" key="1">
    <source>
        <dbReference type="ARBA" id="ARBA00022714"/>
    </source>
</evidence>
<evidence type="ECO:0000313" key="10">
    <source>
        <dbReference type="Proteomes" id="UP000692896"/>
    </source>
</evidence>
<evidence type="ECO:0000313" key="9">
    <source>
        <dbReference type="EMBL" id="MBT2329246.1"/>
    </source>
</evidence>
<accession>A0A944HCJ0</accession>
<dbReference type="RefSeq" id="WP_214912056.1">
    <property type="nucleotide sequence ID" value="NZ_JAGGNX010000014.1"/>
</dbReference>
<protein>
    <submittedName>
        <fullName evidence="9">Arsenate reductase (Azurin) small subunit</fullName>
        <ecNumber evidence="9">1.20.9.1</ecNumber>
    </submittedName>
</protein>
<dbReference type="Gene3D" id="2.102.10.10">
    <property type="entry name" value="Rieske [2Fe-2S] iron-sulphur domain"/>
    <property type="match status" value="1"/>
</dbReference>
<dbReference type="GO" id="GO:0050611">
    <property type="term" value="F:arsenate reductase (azurin) activity"/>
    <property type="evidence" value="ECO:0007669"/>
    <property type="project" value="UniProtKB-EC"/>
</dbReference>
<dbReference type="PROSITE" id="PS51318">
    <property type="entry name" value="TAT"/>
    <property type="match status" value="1"/>
</dbReference>
<feature type="signal peptide" evidence="7">
    <location>
        <begin position="1"/>
        <end position="30"/>
    </location>
</feature>
<gene>
    <name evidence="9" type="ORF">J7E47_11000</name>
</gene>
<dbReference type="Proteomes" id="UP000692896">
    <property type="component" value="Unassembled WGS sequence"/>
</dbReference>
<keyword evidence="5" id="KW-0411">Iron-sulfur</keyword>
<dbReference type="EMBL" id="JAGGOB010000021">
    <property type="protein sequence ID" value="MBT2329246.1"/>
    <property type="molecule type" value="Genomic_DNA"/>
</dbReference>
<evidence type="ECO:0000256" key="5">
    <source>
        <dbReference type="ARBA" id="ARBA00023014"/>
    </source>
</evidence>
<dbReference type="InterPro" id="IPR019546">
    <property type="entry name" value="TAT_signal_bac_arc"/>
</dbReference>
<feature type="domain" description="Rieske" evidence="8">
    <location>
        <begin position="60"/>
        <end position="156"/>
    </location>
</feature>
<evidence type="ECO:0000259" key="8">
    <source>
        <dbReference type="PROSITE" id="PS51296"/>
    </source>
</evidence>
<evidence type="ECO:0000256" key="3">
    <source>
        <dbReference type="ARBA" id="ARBA00022729"/>
    </source>
</evidence>
<organism evidence="9 10">
    <name type="scientific">Pseudomonas fluorescens</name>
    <dbReference type="NCBI Taxonomy" id="294"/>
    <lineage>
        <taxon>Bacteria</taxon>
        <taxon>Pseudomonadati</taxon>
        <taxon>Pseudomonadota</taxon>
        <taxon>Gammaproteobacteria</taxon>
        <taxon>Pseudomonadales</taxon>
        <taxon>Pseudomonadaceae</taxon>
        <taxon>Pseudomonas</taxon>
    </lineage>
</organism>
<dbReference type="CDD" id="cd03476">
    <property type="entry name" value="Rieske_ArOX_small"/>
    <property type="match status" value="1"/>
</dbReference>
<dbReference type="InterPro" id="IPR036922">
    <property type="entry name" value="Rieske_2Fe-2S_sf"/>
</dbReference>
<evidence type="ECO:0000256" key="7">
    <source>
        <dbReference type="SAM" id="SignalP"/>
    </source>
</evidence>
<dbReference type="NCBIfam" id="TIGR02694">
    <property type="entry name" value="arsenite_ox_S"/>
    <property type="match status" value="1"/>
</dbReference>
<dbReference type="AlphaFoldDB" id="A0A944HCJ0"/>
<dbReference type="PROSITE" id="PS51296">
    <property type="entry name" value="RIESKE"/>
    <property type="match status" value="1"/>
</dbReference>
<dbReference type="InterPro" id="IPR006311">
    <property type="entry name" value="TAT_signal"/>
</dbReference>
<proteinExistence type="predicted"/>
<keyword evidence="1" id="KW-0001">2Fe-2S</keyword>
<dbReference type="InterPro" id="IPR017941">
    <property type="entry name" value="Rieske_2Fe-2S"/>
</dbReference>
<evidence type="ECO:0000256" key="4">
    <source>
        <dbReference type="ARBA" id="ARBA00023004"/>
    </source>
</evidence>
<dbReference type="InterPro" id="IPR014067">
    <property type="entry name" value="AioB/IdrB_ssu"/>
</dbReference>
<reference evidence="9" key="1">
    <citation type="submission" date="2021-03" db="EMBL/GenBank/DDBJ databases">
        <title>Genomic analysis provides insights into the functional capacity of soil bacteria communities inhabiting an altitudinal gradient in the Atacama Desert.</title>
        <authorList>
            <person name="Gonzalez M."/>
            <person name="Maldonado J."/>
            <person name="Maza F."/>
            <person name="Hodar C."/>
            <person name="Cortes M."/>
            <person name="Palma R."/>
            <person name="Andreani C."/>
            <person name="Gaete A."/>
            <person name="Vasquez-Dean J."/>
            <person name="Acuna V."/>
            <person name="Aguado M."/>
            <person name="Mandakovic D."/>
            <person name="Latorre M."/>
            <person name="Orellana A."/>
            <person name="Gutierrez R."/>
            <person name="Montecino M."/>
            <person name="Allende M."/>
            <person name="Maass A."/>
            <person name="Cambiazo V."/>
        </authorList>
    </citation>
    <scope>NUCLEOTIDE SEQUENCE</scope>
    <source>
        <strain evidence="9">ISL-25</strain>
    </source>
</reference>
<sequence>MTTLSRRSLLKLTGSTAAVGALAISSRSLAQTPEHQAPAGSTTLPYPNNIIAKMSELKVNEPLSFLYPDDASPCVLIKKGKEVLAGAGPDKDIVAYSILCTHMGCPVTYDAATETFKCPCHFSIFDPDKGGQMVCGQATENLPRIILDYSGSDGSIKAVAVDGLIYGRQSNIL</sequence>